<evidence type="ECO:0000259" key="8">
    <source>
        <dbReference type="PROSITE" id="PS50880"/>
    </source>
</evidence>
<evidence type="ECO:0000256" key="7">
    <source>
        <dbReference type="HAMAP-Rule" id="MF_00017"/>
    </source>
</evidence>
<dbReference type="EMBL" id="JAEHNZ010000001">
    <property type="protein sequence ID" value="MBK0395206.1"/>
    <property type="molecule type" value="Genomic_DNA"/>
</dbReference>
<keyword evidence="1 7" id="KW-0479">Metal-binding</keyword>
<dbReference type="Pfam" id="PF13662">
    <property type="entry name" value="Toprim_4"/>
    <property type="match status" value="1"/>
</dbReference>
<protein>
    <recommendedName>
        <fullName evidence="7">Recombination protein RecR</fullName>
    </recommendedName>
</protein>
<dbReference type="InterPro" id="IPR006171">
    <property type="entry name" value="TOPRIM_dom"/>
</dbReference>
<reference evidence="9 10" key="1">
    <citation type="journal article" date="2021" name="Pathogens">
        <title>Isolation and Characterization of Kingella bonacorsii sp. nov., A Novel Kingella Species Detected in a Stable Periodontitis Subject.</title>
        <authorList>
            <person name="Antezack A."/>
            <person name="Boxberger M."/>
            <person name="Rolland C."/>
            <person name="Monnet-Corti V."/>
            <person name="La Scola B."/>
        </authorList>
    </citation>
    <scope>NUCLEOTIDE SEQUENCE [LARGE SCALE GENOMIC DNA]</scope>
    <source>
        <strain evidence="9 10">Marseille-Q4569</strain>
    </source>
</reference>
<dbReference type="Gene3D" id="3.40.1360.10">
    <property type="match status" value="1"/>
</dbReference>
<evidence type="ECO:0000256" key="3">
    <source>
        <dbReference type="ARBA" id="ARBA00022771"/>
    </source>
</evidence>
<dbReference type="PROSITE" id="PS50880">
    <property type="entry name" value="TOPRIM"/>
    <property type="match status" value="1"/>
</dbReference>
<comment type="function">
    <text evidence="7">May play a role in DNA repair. It seems to be involved in an RecBC-independent recombinational process of DNA repair. It may act with RecF and RecO.</text>
</comment>
<evidence type="ECO:0000256" key="4">
    <source>
        <dbReference type="ARBA" id="ARBA00022833"/>
    </source>
</evidence>
<accession>A0ABS1BPJ5</accession>
<gene>
    <name evidence="7 9" type="primary">recR</name>
    <name evidence="9" type="ORF">JDW22_01060</name>
</gene>
<dbReference type="PROSITE" id="PS01300">
    <property type="entry name" value="RECR"/>
    <property type="match status" value="1"/>
</dbReference>
<evidence type="ECO:0000256" key="5">
    <source>
        <dbReference type="ARBA" id="ARBA00023172"/>
    </source>
</evidence>
<feature type="domain" description="Toprim" evidence="8">
    <location>
        <begin position="81"/>
        <end position="176"/>
    </location>
</feature>
<dbReference type="SUPFAM" id="SSF111304">
    <property type="entry name" value="Recombination protein RecR"/>
    <property type="match status" value="1"/>
</dbReference>
<keyword evidence="6 7" id="KW-0234">DNA repair</keyword>
<organism evidence="9 10">
    <name type="scientific">Kingella bonacorsii</name>
    <dbReference type="NCBI Taxonomy" id="2796361"/>
    <lineage>
        <taxon>Bacteria</taxon>
        <taxon>Pseudomonadati</taxon>
        <taxon>Pseudomonadota</taxon>
        <taxon>Betaproteobacteria</taxon>
        <taxon>Neisseriales</taxon>
        <taxon>Neisseriaceae</taxon>
        <taxon>Kingella</taxon>
    </lineage>
</organism>
<comment type="similarity">
    <text evidence="7">Belongs to the RecR family.</text>
</comment>
<dbReference type="InterPro" id="IPR023627">
    <property type="entry name" value="Rcmb_RecR"/>
</dbReference>
<dbReference type="RefSeq" id="WP_200521043.1">
    <property type="nucleotide sequence ID" value="NZ_JAEHNZ010000001.1"/>
</dbReference>
<dbReference type="Proteomes" id="UP000614058">
    <property type="component" value="Unassembled WGS sequence"/>
</dbReference>
<dbReference type="InterPro" id="IPR000093">
    <property type="entry name" value="DNA_Rcmb_RecR"/>
</dbReference>
<dbReference type="PANTHER" id="PTHR30446">
    <property type="entry name" value="RECOMBINATION PROTEIN RECR"/>
    <property type="match status" value="1"/>
</dbReference>
<dbReference type="CDD" id="cd01025">
    <property type="entry name" value="TOPRIM_recR"/>
    <property type="match status" value="1"/>
</dbReference>
<dbReference type="InterPro" id="IPR015967">
    <property type="entry name" value="Rcmb_RecR_Znf"/>
</dbReference>
<keyword evidence="4 7" id="KW-0862">Zinc</keyword>
<dbReference type="Pfam" id="PF02132">
    <property type="entry name" value="RecR_ZnF"/>
    <property type="match status" value="1"/>
</dbReference>
<keyword evidence="2 7" id="KW-0227">DNA damage</keyword>
<evidence type="ECO:0000313" key="9">
    <source>
        <dbReference type="EMBL" id="MBK0395206.1"/>
    </source>
</evidence>
<evidence type="ECO:0000313" key="10">
    <source>
        <dbReference type="Proteomes" id="UP000614058"/>
    </source>
</evidence>
<dbReference type="NCBIfam" id="TIGR00615">
    <property type="entry name" value="recR"/>
    <property type="match status" value="1"/>
</dbReference>
<proteinExistence type="inferred from homology"/>
<dbReference type="Pfam" id="PF21175">
    <property type="entry name" value="RecR_C"/>
    <property type="match status" value="1"/>
</dbReference>
<keyword evidence="10" id="KW-1185">Reference proteome</keyword>
<keyword evidence="5 7" id="KW-0233">DNA recombination</keyword>
<keyword evidence="3 7" id="KW-0863">Zinc-finger</keyword>
<evidence type="ECO:0000256" key="6">
    <source>
        <dbReference type="ARBA" id="ARBA00023204"/>
    </source>
</evidence>
<comment type="caution">
    <text evidence="9">The sequence shown here is derived from an EMBL/GenBank/DDBJ whole genome shotgun (WGS) entry which is preliminary data.</text>
</comment>
<dbReference type="Gene3D" id="1.10.8.420">
    <property type="entry name" value="RecR Domain 1"/>
    <property type="match status" value="1"/>
</dbReference>
<dbReference type="PANTHER" id="PTHR30446:SF0">
    <property type="entry name" value="RECOMBINATION PROTEIN RECR"/>
    <property type="match status" value="1"/>
</dbReference>
<sequence length="207" mass="22843">MPQPKDAYTALIQALRIFPNVGAKTAQRMAHTLLQQNRDGAAELLAALERALQQVANCRQCNTFCEGDECPICADEKRDPTRLMIVHMPADVAAMEAAHCHDGLYFVLMGSVNPTQNMDLSHVALEKLIERLANSPVQEIIIATSFTAEGDATAYVLTELLKEQPYKISRLARGMPLGSELEYVDAGTLAQAVYERQLLQEKKDTPC</sequence>
<dbReference type="Pfam" id="PF21176">
    <property type="entry name" value="RecR_HhH"/>
    <property type="match status" value="1"/>
</dbReference>
<evidence type="ECO:0000256" key="1">
    <source>
        <dbReference type="ARBA" id="ARBA00022723"/>
    </source>
</evidence>
<dbReference type="HAMAP" id="MF_00017">
    <property type="entry name" value="RecR"/>
    <property type="match status" value="1"/>
</dbReference>
<evidence type="ECO:0000256" key="2">
    <source>
        <dbReference type="ARBA" id="ARBA00022763"/>
    </source>
</evidence>
<feature type="zinc finger region" description="C4-type" evidence="7">
    <location>
        <begin position="58"/>
        <end position="73"/>
    </location>
</feature>
<name>A0ABS1BPJ5_9NEIS</name>
<dbReference type="InterPro" id="IPR034137">
    <property type="entry name" value="TOPRIM_RecR"/>
</dbReference>